<dbReference type="InterPro" id="IPR036873">
    <property type="entry name" value="Rhodanese-like_dom_sf"/>
</dbReference>
<keyword evidence="3" id="KW-1185">Reference proteome</keyword>
<feature type="domain" description="Rhodanese" evidence="1">
    <location>
        <begin position="92"/>
        <end position="195"/>
    </location>
</feature>
<dbReference type="SMART" id="SM00450">
    <property type="entry name" value="RHOD"/>
    <property type="match status" value="1"/>
</dbReference>
<dbReference type="GO" id="GO:0016740">
    <property type="term" value="F:transferase activity"/>
    <property type="evidence" value="ECO:0007669"/>
    <property type="project" value="UniProtKB-KW"/>
</dbReference>
<proteinExistence type="predicted"/>
<dbReference type="EMBL" id="FODS01000008">
    <property type="protein sequence ID" value="SEO64684.1"/>
    <property type="molecule type" value="Genomic_DNA"/>
</dbReference>
<dbReference type="Proteomes" id="UP000198893">
    <property type="component" value="Unassembled WGS sequence"/>
</dbReference>
<dbReference type="STRING" id="569882.SAMN04490248_108118"/>
<dbReference type="AlphaFoldDB" id="A0A1H8REW4"/>
<gene>
    <name evidence="2" type="ORF">SAMN04490248_108118</name>
</gene>
<protein>
    <submittedName>
        <fullName evidence="2">Rhodanese-related sulfurtransferase</fullName>
    </submittedName>
</protein>
<keyword evidence="2" id="KW-0808">Transferase</keyword>
<sequence length="198" mass="21458">MKNLFAALIIAGLPVSQVSAEDLDVRINAEIGSVTVETVDGPVEIMRNQDPEATVDPAYAKTSRDCPPFCIQPMQVAPGVTTVGEIELLKFAEKGGKLIDGRTLEWHLDGTIPSAINMPYTEMASRLGEIGCTGSEGDWDCTNAEEVLLFCNGPWCGQSPMAIKAMLREGYPAEKIYYYRGGMQAWHGLGLTVVEGQM</sequence>
<dbReference type="InterPro" id="IPR001763">
    <property type="entry name" value="Rhodanese-like_dom"/>
</dbReference>
<dbReference type="CDD" id="cd00158">
    <property type="entry name" value="RHOD"/>
    <property type="match status" value="1"/>
</dbReference>
<evidence type="ECO:0000313" key="3">
    <source>
        <dbReference type="Proteomes" id="UP000198893"/>
    </source>
</evidence>
<evidence type="ECO:0000259" key="1">
    <source>
        <dbReference type="PROSITE" id="PS50206"/>
    </source>
</evidence>
<organism evidence="2 3">
    <name type="scientific">Salinihabitans flavidus</name>
    <dbReference type="NCBI Taxonomy" id="569882"/>
    <lineage>
        <taxon>Bacteria</taxon>
        <taxon>Pseudomonadati</taxon>
        <taxon>Pseudomonadota</taxon>
        <taxon>Alphaproteobacteria</taxon>
        <taxon>Rhodobacterales</taxon>
        <taxon>Roseobacteraceae</taxon>
        <taxon>Salinihabitans</taxon>
    </lineage>
</organism>
<name>A0A1H8REW4_9RHOB</name>
<dbReference type="OrthoDB" id="9784513at2"/>
<dbReference type="Pfam" id="PF00581">
    <property type="entry name" value="Rhodanese"/>
    <property type="match status" value="1"/>
</dbReference>
<evidence type="ECO:0000313" key="2">
    <source>
        <dbReference type="EMBL" id="SEO64684.1"/>
    </source>
</evidence>
<dbReference type="PROSITE" id="PS50206">
    <property type="entry name" value="RHODANESE_3"/>
    <property type="match status" value="1"/>
</dbReference>
<dbReference type="RefSeq" id="WP_093117616.1">
    <property type="nucleotide sequence ID" value="NZ_FODS01000008.1"/>
</dbReference>
<reference evidence="2 3" key="1">
    <citation type="submission" date="2016-10" db="EMBL/GenBank/DDBJ databases">
        <authorList>
            <person name="de Groot N.N."/>
        </authorList>
    </citation>
    <scope>NUCLEOTIDE SEQUENCE [LARGE SCALE GENOMIC DNA]</scope>
    <source>
        <strain evidence="2 3">DSM 27842</strain>
    </source>
</reference>
<accession>A0A1H8REW4</accession>
<dbReference type="Gene3D" id="3.40.250.10">
    <property type="entry name" value="Rhodanese-like domain"/>
    <property type="match status" value="1"/>
</dbReference>
<dbReference type="SUPFAM" id="SSF52821">
    <property type="entry name" value="Rhodanese/Cell cycle control phosphatase"/>
    <property type="match status" value="1"/>
</dbReference>